<accession>A0A1Y0LJW2</accession>
<evidence type="ECO:0000256" key="4">
    <source>
        <dbReference type="ARBA" id="ARBA00022475"/>
    </source>
</evidence>
<comment type="similarity">
    <text evidence="3">Belongs to the LptF/LptG family.</text>
</comment>
<evidence type="ECO:0000256" key="7">
    <source>
        <dbReference type="ARBA" id="ARBA00023136"/>
    </source>
</evidence>
<dbReference type="KEGG" id="tci:A7K98_08155"/>
<evidence type="ECO:0000313" key="13">
    <source>
        <dbReference type="Proteomes" id="UP000195814"/>
    </source>
</evidence>
<evidence type="ECO:0000313" key="12">
    <source>
        <dbReference type="Proteomes" id="UP000195729"/>
    </source>
</evidence>
<feature type="transmembrane region" description="Helical" evidence="9">
    <location>
        <begin position="12"/>
        <end position="33"/>
    </location>
</feature>
<dbReference type="InterPro" id="IPR030923">
    <property type="entry name" value="LptG"/>
</dbReference>
<feature type="transmembrane region" description="Helical" evidence="9">
    <location>
        <begin position="275"/>
        <end position="293"/>
    </location>
</feature>
<keyword evidence="12" id="KW-1185">Reference proteome</keyword>
<feature type="transmembrane region" description="Helical" evidence="9">
    <location>
        <begin position="305"/>
        <end position="322"/>
    </location>
</feature>
<feature type="transmembrane region" description="Helical" evidence="9">
    <location>
        <begin position="334"/>
        <end position="352"/>
    </location>
</feature>
<sequence length="362" mass="39532">MSIINRYLIRNLLAGFAAAAGLLIPLFTTFNLINELEDVTPTGYHWTQALLVVVMTIPRSLIDLGPFIALLGGIVGLGQLSKTLELTAIRGAGVSVRNIALVILGAGLCAALLSGAFDQWVASPLQQRAQEIKSTAQAQGGEGENSGNNLWARNNNEFITVRYLNSDNQPVDIEIFDYNPDLTLHSYIYAQTATIGSKGIWTLHNVTEKQWDNGSETVNNSDELQWKSIFTDVRLKDLTQPSDSFSVSQLRHYIRYLQNTGQPDNEFRIALWKKAGQPLLIIAMILLAVPFTFSAPRSTGAGARLALGVIVGLLTYIVYQIILNLGLLLSFNPALTAVGPPLLILIAALVLVSRFDKQQQSS</sequence>
<comment type="subunit">
    <text evidence="8">Component of the lipopolysaccharide transport and assembly complex. The LptBFG transporter is composed of two ATP-binding proteins (LptB) and two transmembrane proteins (LptF and LptG).</text>
</comment>
<protein>
    <submittedName>
        <fullName evidence="10">LPS export ABC transporter permease LptG</fullName>
    </submittedName>
</protein>
<dbReference type="NCBIfam" id="TIGR04408">
    <property type="entry name" value="LptG_lptG"/>
    <property type="match status" value="1"/>
</dbReference>
<evidence type="ECO:0000256" key="9">
    <source>
        <dbReference type="SAM" id="Phobius"/>
    </source>
</evidence>
<evidence type="ECO:0000256" key="6">
    <source>
        <dbReference type="ARBA" id="ARBA00022989"/>
    </source>
</evidence>
<dbReference type="GO" id="GO:0015920">
    <property type="term" value="P:lipopolysaccharide transport"/>
    <property type="evidence" value="ECO:0007669"/>
    <property type="project" value="TreeGrafter"/>
</dbReference>
<dbReference type="Pfam" id="PF03739">
    <property type="entry name" value="LptF_LptG"/>
    <property type="match status" value="1"/>
</dbReference>
<evidence type="ECO:0000256" key="1">
    <source>
        <dbReference type="ARBA" id="ARBA00002265"/>
    </source>
</evidence>
<keyword evidence="5 9" id="KW-0812">Transmembrane</keyword>
<evidence type="ECO:0000256" key="3">
    <source>
        <dbReference type="ARBA" id="ARBA00007725"/>
    </source>
</evidence>
<dbReference type="GO" id="GO:0055085">
    <property type="term" value="P:transmembrane transport"/>
    <property type="evidence" value="ECO:0007669"/>
    <property type="project" value="InterPro"/>
</dbReference>
<gene>
    <name evidence="10" type="ORF">A7K98_08155</name>
    <name evidence="11" type="ORF">A7K99_08155</name>
</gene>
<evidence type="ECO:0000256" key="2">
    <source>
        <dbReference type="ARBA" id="ARBA00004651"/>
    </source>
</evidence>
<dbReference type="EMBL" id="CP015581">
    <property type="protein sequence ID" value="ARU97788.1"/>
    <property type="molecule type" value="Genomic_DNA"/>
</dbReference>
<evidence type="ECO:0000256" key="8">
    <source>
        <dbReference type="ARBA" id="ARBA00026081"/>
    </source>
</evidence>
<dbReference type="Proteomes" id="UP000195814">
    <property type="component" value="Chromosome"/>
</dbReference>
<proteinExistence type="inferred from homology"/>
<dbReference type="RefSeq" id="WP_087488110.1">
    <property type="nucleotide sequence ID" value="NZ_CP015579.1"/>
</dbReference>
<feature type="transmembrane region" description="Helical" evidence="9">
    <location>
        <begin position="45"/>
        <end position="78"/>
    </location>
</feature>
<evidence type="ECO:0000313" key="10">
    <source>
        <dbReference type="EMBL" id="ARU93750.1"/>
    </source>
</evidence>
<dbReference type="GO" id="GO:0043190">
    <property type="term" value="C:ATP-binding cassette (ABC) transporter complex"/>
    <property type="evidence" value="ECO:0007669"/>
    <property type="project" value="InterPro"/>
</dbReference>
<dbReference type="Proteomes" id="UP000195729">
    <property type="component" value="Chromosome"/>
</dbReference>
<evidence type="ECO:0000256" key="5">
    <source>
        <dbReference type="ARBA" id="ARBA00022692"/>
    </source>
</evidence>
<name>A0A1Y0LJW2_TATCI</name>
<keyword evidence="4" id="KW-1003">Cell membrane</keyword>
<organism evidence="10 13">
    <name type="scientific">Tatumella citrea</name>
    <name type="common">Pantoea citrea</name>
    <dbReference type="NCBI Taxonomy" id="53336"/>
    <lineage>
        <taxon>Bacteria</taxon>
        <taxon>Pseudomonadati</taxon>
        <taxon>Pseudomonadota</taxon>
        <taxon>Gammaproteobacteria</taxon>
        <taxon>Enterobacterales</taxon>
        <taxon>Erwiniaceae</taxon>
        <taxon>Tatumella</taxon>
    </lineage>
</organism>
<keyword evidence="6 9" id="KW-1133">Transmembrane helix</keyword>
<evidence type="ECO:0000313" key="11">
    <source>
        <dbReference type="EMBL" id="ARU97788.1"/>
    </source>
</evidence>
<feature type="transmembrane region" description="Helical" evidence="9">
    <location>
        <begin position="99"/>
        <end position="117"/>
    </location>
</feature>
<comment type="subcellular location">
    <subcellularLocation>
        <location evidence="2">Cell membrane</location>
        <topology evidence="2">Multi-pass membrane protein</topology>
    </subcellularLocation>
</comment>
<dbReference type="InterPro" id="IPR005495">
    <property type="entry name" value="LptG/LptF_permease"/>
</dbReference>
<dbReference type="PANTHER" id="PTHR33529:SF2">
    <property type="entry name" value="LIPOPOLYSACCHARIDE EXPORT SYSTEM PERMEASE PROTEIN LPTG"/>
    <property type="match status" value="1"/>
</dbReference>
<dbReference type="AlphaFoldDB" id="A0A1Y0LJW2"/>
<keyword evidence="7 9" id="KW-0472">Membrane</keyword>
<dbReference type="OrthoDB" id="9776227at2"/>
<dbReference type="PANTHER" id="PTHR33529">
    <property type="entry name" value="SLR0882 PROTEIN-RELATED"/>
    <property type="match status" value="1"/>
</dbReference>
<comment type="function">
    <text evidence="1">Part of the ABC transporter complex LptBFG involved in the translocation of lipopolysaccharide (LPS) from the inner membrane to the outer membrane.</text>
</comment>
<dbReference type="EMBL" id="CP015579">
    <property type="protein sequence ID" value="ARU93750.1"/>
    <property type="molecule type" value="Genomic_DNA"/>
</dbReference>
<reference evidence="12 13" key="1">
    <citation type="submission" date="2016-05" db="EMBL/GenBank/DDBJ databases">
        <title>Complete genome sequence of two 2,5-diketo-D-glunonic acid producing strain Tatumella citrea.</title>
        <authorList>
            <person name="Duan C."/>
            <person name="Yang J."/>
            <person name="Yang S."/>
        </authorList>
    </citation>
    <scope>NUCLEOTIDE SEQUENCE [LARGE SCALE GENOMIC DNA]</scope>
    <source>
        <strain evidence="11 12">ATCC 39140</strain>
        <strain evidence="10 13">DSM 13699</strain>
    </source>
</reference>